<dbReference type="Gene3D" id="1.20.81.30">
    <property type="entry name" value="Type II secretion system (T2SS), domain F"/>
    <property type="match status" value="1"/>
</dbReference>
<feature type="transmembrane region" description="Helical" evidence="6">
    <location>
        <begin position="110"/>
        <end position="130"/>
    </location>
</feature>
<evidence type="ECO:0000256" key="1">
    <source>
        <dbReference type="ARBA" id="ARBA00004651"/>
    </source>
</evidence>
<name>A0A4R7LGH9_9RHOB</name>
<protein>
    <submittedName>
        <fullName evidence="8">Tight adherence protein B</fullName>
    </submittedName>
</protein>
<keyword evidence="2" id="KW-1003">Cell membrane</keyword>
<accession>A0A4R7LGH9</accession>
<dbReference type="AlphaFoldDB" id="A0A4R7LGH9"/>
<keyword evidence="9" id="KW-1185">Reference proteome</keyword>
<evidence type="ECO:0000256" key="3">
    <source>
        <dbReference type="ARBA" id="ARBA00022692"/>
    </source>
</evidence>
<dbReference type="Pfam" id="PF00482">
    <property type="entry name" value="T2SSF"/>
    <property type="match status" value="1"/>
</dbReference>
<feature type="transmembrane region" description="Helical" evidence="6">
    <location>
        <begin position="254"/>
        <end position="277"/>
    </location>
</feature>
<comment type="subcellular location">
    <subcellularLocation>
        <location evidence="1">Cell membrane</location>
        <topology evidence="1">Multi-pass membrane protein</topology>
    </subcellularLocation>
</comment>
<dbReference type="PANTHER" id="PTHR35007">
    <property type="entry name" value="INTEGRAL MEMBRANE PROTEIN-RELATED"/>
    <property type="match status" value="1"/>
</dbReference>
<evidence type="ECO:0000256" key="6">
    <source>
        <dbReference type="SAM" id="Phobius"/>
    </source>
</evidence>
<dbReference type="Proteomes" id="UP000294563">
    <property type="component" value="Unassembled WGS sequence"/>
</dbReference>
<evidence type="ECO:0000256" key="5">
    <source>
        <dbReference type="ARBA" id="ARBA00023136"/>
    </source>
</evidence>
<feature type="transmembrane region" description="Helical" evidence="6">
    <location>
        <begin position="6"/>
        <end position="24"/>
    </location>
</feature>
<feature type="domain" description="Type II secretion system protein GspF" evidence="7">
    <location>
        <begin position="146"/>
        <end position="270"/>
    </location>
</feature>
<feature type="transmembrane region" description="Helical" evidence="6">
    <location>
        <begin position="85"/>
        <end position="104"/>
    </location>
</feature>
<comment type="caution">
    <text evidence="8">The sequence shown here is derived from an EMBL/GenBank/DDBJ whole genome shotgun (WGS) entry which is preliminary data.</text>
</comment>
<dbReference type="InterPro" id="IPR018076">
    <property type="entry name" value="T2SS_GspF_dom"/>
</dbReference>
<sequence>MTIIIILFAASFSVFAGLVLWGLVHMDRLRRRHQARLRRVRSDVSHTPAKAAKRKTSNKADKHSLFARIERDLAQTSLRLSLVELFVQLSLSILGLYALCVLVLSLHPLMALPVATILPLLTASLALRIAKARYRAAFTAELPEALDIFARGLRAGRPVSDSLAIVVDNAKGPIQREFSRCRDEMRMGTTLADCLSRLEARIPTPEVSFFSVATALQSETGGNLIETMEGLANQLRERRKLRKKARALSSEARASALILASLPFAVALVIALLNGAYLEPLYADPRGRIMSATAVTSIGFGVLLMAKMGKLDV</sequence>
<keyword evidence="4 6" id="KW-1133">Transmembrane helix</keyword>
<dbReference type="GO" id="GO:0005886">
    <property type="term" value="C:plasma membrane"/>
    <property type="evidence" value="ECO:0007669"/>
    <property type="project" value="UniProtKB-SubCell"/>
</dbReference>
<reference evidence="8 9" key="1">
    <citation type="submission" date="2019-03" db="EMBL/GenBank/DDBJ databases">
        <title>Genomic Encyclopedia of Archaeal and Bacterial Type Strains, Phase II (KMG-II): from individual species to whole genera.</title>
        <authorList>
            <person name="Goeker M."/>
        </authorList>
    </citation>
    <scope>NUCLEOTIDE SEQUENCE [LARGE SCALE GENOMIC DNA]</scope>
    <source>
        <strain evidence="8 9">DSM 29467</strain>
    </source>
</reference>
<dbReference type="OrthoDB" id="9803381at2"/>
<keyword evidence="5 6" id="KW-0472">Membrane</keyword>
<gene>
    <name evidence="8" type="ORF">BDE40_3108</name>
</gene>
<organism evidence="8 9">
    <name type="scientific">Litoreibacter halocynthiae</name>
    <dbReference type="NCBI Taxonomy" id="1242689"/>
    <lineage>
        <taxon>Bacteria</taxon>
        <taxon>Pseudomonadati</taxon>
        <taxon>Pseudomonadota</taxon>
        <taxon>Alphaproteobacteria</taxon>
        <taxon>Rhodobacterales</taxon>
        <taxon>Roseobacteraceae</taxon>
        <taxon>Litoreibacter</taxon>
    </lineage>
</organism>
<keyword evidence="3 6" id="KW-0812">Transmembrane</keyword>
<dbReference type="RefSeq" id="WP_134015923.1">
    <property type="nucleotide sequence ID" value="NZ_SOBH01000003.1"/>
</dbReference>
<proteinExistence type="predicted"/>
<dbReference type="InterPro" id="IPR042094">
    <property type="entry name" value="T2SS_GspF_sf"/>
</dbReference>
<feature type="transmembrane region" description="Helical" evidence="6">
    <location>
        <begin position="289"/>
        <end position="306"/>
    </location>
</feature>
<evidence type="ECO:0000259" key="7">
    <source>
        <dbReference type="Pfam" id="PF00482"/>
    </source>
</evidence>
<dbReference type="PANTHER" id="PTHR35007:SF1">
    <property type="entry name" value="PILUS ASSEMBLY PROTEIN"/>
    <property type="match status" value="1"/>
</dbReference>
<evidence type="ECO:0000256" key="4">
    <source>
        <dbReference type="ARBA" id="ARBA00022989"/>
    </source>
</evidence>
<evidence type="ECO:0000313" key="9">
    <source>
        <dbReference type="Proteomes" id="UP000294563"/>
    </source>
</evidence>
<dbReference type="EMBL" id="SOBH01000003">
    <property type="protein sequence ID" value="TDT74309.1"/>
    <property type="molecule type" value="Genomic_DNA"/>
</dbReference>
<evidence type="ECO:0000313" key="8">
    <source>
        <dbReference type="EMBL" id="TDT74309.1"/>
    </source>
</evidence>
<evidence type="ECO:0000256" key="2">
    <source>
        <dbReference type="ARBA" id="ARBA00022475"/>
    </source>
</evidence>